<dbReference type="Proteomes" id="UP000054567">
    <property type="component" value="Unassembled WGS sequence"/>
</dbReference>
<dbReference type="VEuPathDB" id="FungiDB:CPAG_08376"/>
<sequence length="143" mass="15483">MTPKDAYSGLRGGLLPAPPHTNRIGFEWHGKVRSLVGGGGKMEEVKMAPTLTDGYDWLCLQRESPLDSEQNEYSYVGGCVRGRDGRGRLTVQRDEGRDGGVFFFCSPSTTKRAAQPGEGTNLSADRLGLASWQGIVPPILVLC</sequence>
<evidence type="ECO:0000313" key="1">
    <source>
        <dbReference type="EMBL" id="KMM72077.1"/>
    </source>
</evidence>
<reference evidence="1 2" key="1">
    <citation type="submission" date="2007-06" db="EMBL/GenBank/DDBJ databases">
        <title>The Genome Sequence of Coccidioides posadasii RMSCC_3488.</title>
        <authorList>
            <consortium name="Coccidioides Genome Resources Consortium"/>
            <consortium name="The Broad Institute Genome Sequencing Platform"/>
            <person name="Henn M.R."/>
            <person name="Sykes S."/>
            <person name="Young S."/>
            <person name="Jaffe D."/>
            <person name="Berlin A."/>
            <person name="Alvarez P."/>
            <person name="Butler J."/>
            <person name="Gnerre S."/>
            <person name="Grabherr M."/>
            <person name="Mauceli E."/>
            <person name="Brockman W."/>
            <person name="Kodira C."/>
            <person name="Alvarado L."/>
            <person name="Zeng Q."/>
            <person name="Crawford M."/>
            <person name="Antoine C."/>
            <person name="Devon K."/>
            <person name="Galgiani J."/>
            <person name="Orsborn K."/>
            <person name="Lewis M.L."/>
            <person name="Nusbaum C."/>
            <person name="Galagan J."/>
            <person name="Birren B."/>
        </authorList>
    </citation>
    <scope>NUCLEOTIDE SEQUENCE [LARGE SCALE GENOMIC DNA]</scope>
    <source>
        <strain evidence="1 2">RMSCC 3488</strain>
    </source>
</reference>
<protein>
    <submittedName>
        <fullName evidence="1">Uncharacterized protein</fullName>
    </submittedName>
</protein>
<accession>A0A0J6IJJ3</accession>
<reference evidence="2" key="2">
    <citation type="journal article" date="2009" name="Genome Res.">
        <title>Comparative genomic analyses of the human fungal pathogens Coccidioides and their relatives.</title>
        <authorList>
            <person name="Sharpton T.J."/>
            <person name="Stajich J.E."/>
            <person name="Rounsley S.D."/>
            <person name="Gardner M.J."/>
            <person name="Wortman J.R."/>
            <person name="Jordar V.S."/>
            <person name="Maiti R."/>
            <person name="Kodira C.D."/>
            <person name="Neafsey D.E."/>
            <person name="Zeng Q."/>
            <person name="Hung C.-Y."/>
            <person name="McMahan C."/>
            <person name="Muszewska A."/>
            <person name="Grynberg M."/>
            <person name="Mandel M.A."/>
            <person name="Kellner E.M."/>
            <person name="Barker B.M."/>
            <person name="Galgiani J.N."/>
            <person name="Orbach M.J."/>
            <person name="Kirkland T.N."/>
            <person name="Cole G.T."/>
            <person name="Henn M.R."/>
            <person name="Birren B.W."/>
            <person name="Taylor J.W."/>
        </authorList>
    </citation>
    <scope>NUCLEOTIDE SEQUENCE [LARGE SCALE GENOMIC DNA]</scope>
    <source>
        <strain evidence="2">RMSCC 3488</strain>
    </source>
</reference>
<evidence type="ECO:0000313" key="2">
    <source>
        <dbReference type="Proteomes" id="UP000054567"/>
    </source>
</evidence>
<gene>
    <name evidence="1" type="ORF">CPAG_08376</name>
</gene>
<dbReference type="EMBL" id="DS268113">
    <property type="protein sequence ID" value="KMM72077.1"/>
    <property type="molecule type" value="Genomic_DNA"/>
</dbReference>
<name>A0A0J6IJJ3_COCPO</name>
<proteinExistence type="predicted"/>
<dbReference type="AlphaFoldDB" id="A0A0J6IJJ3"/>
<reference evidence="2" key="3">
    <citation type="journal article" date="2010" name="Genome Res.">
        <title>Population genomic sequencing of Coccidioides fungi reveals recent hybridization and transposon control.</title>
        <authorList>
            <person name="Neafsey D.E."/>
            <person name="Barker B.M."/>
            <person name="Sharpton T.J."/>
            <person name="Stajich J.E."/>
            <person name="Park D.J."/>
            <person name="Whiston E."/>
            <person name="Hung C.-Y."/>
            <person name="McMahan C."/>
            <person name="White J."/>
            <person name="Sykes S."/>
            <person name="Heiman D."/>
            <person name="Young S."/>
            <person name="Zeng Q."/>
            <person name="Abouelleil A."/>
            <person name="Aftuck L."/>
            <person name="Bessette D."/>
            <person name="Brown A."/>
            <person name="FitzGerald M."/>
            <person name="Lui A."/>
            <person name="Macdonald J.P."/>
            <person name="Priest M."/>
            <person name="Orbach M.J."/>
            <person name="Galgiani J.N."/>
            <person name="Kirkland T.N."/>
            <person name="Cole G.T."/>
            <person name="Birren B.W."/>
            <person name="Henn M.R."/>
            <person name="Taylor J.W."/>
            <person name="Rounsley S.D."/>
        </authorList>
    </citation>
    <scope>NUCLEOTIDE SEQUENCE [LARGE SCALE GENOMIC DNA]</scope>
    <source>
        <strain evidence="2">RMSCC 3488</strain>
    </source>
</reference>
<organism evidence="1 2">
    <name type="scientific">Coccidioides posadasii RMSCC 3488</name>
    <dbReference type="NCBI Taxonomy" id="454284"/>
    <lineage>
        <taxon>Eukaryota</taxon>
        <taxon>Fungi</taxon>
        <taxon>Dikarya</taxon>
        <taxon>Ascomycota</taxon>
        <taxon>Pezizomycotina</taxon>
        <taxon>Eurotiomycetes</taxon>
        <taxon>Eurotiomycetidae</taxon>
        <taxon>Onygenales</taxon>
        <taxon>Onygenaceae</taxon>
        <taxon>Coccidioides</taxon>
    </lineage>
</organism>